<dbReference type="Gene3D" id="2.60.40.10">
    <property type="entry name" value="Immunoglobulins"/>
    <property type="match status" value="2"/>
</dbReference>
<dbReference type="SUPFAM" id="SSF48726">
    <property type="entry name" value="Immunoglobulin"/>
    <property type="match status" value="2"/>
</dbReference>
<keyword evidence="1" id="KW-0812">Transmembrane</keyword>
<dbReference type="SMART" id="SM00409">
    <property type="entry name" value="IG"/>
    <property type="match status" value="2"/>
</dbReference>
<name>A0A3P8RMG2_AMPPE</name>
<proteinExistence type="predicted"/>
<dbReference type="PANTHER" id="PTHR46013:SF4">
    <property type="entry name" value="B-CELL RECEPTOR CD22-RELATED"/>
    <property type="match status" value="1"/>
</dbReference>
<reference evidence="3" key="2">
    <citation type="submission" date="2025-08" db="UniProtKB">
        <authorList>
            <consortium name="Ensembl"/>
        </authorList>
    </citation>
    <scope>IDENTIFICATION</scope>
</reference>
<keyword evidence="4" id="KW-1185">Reference proteome</keyword>
<accession>A0A3P8RMG2</accession>
<dbReference type="InterPro" id="IPR036179">
    <property type="entry name" value="Ig-like_dom_sf"/>
</dbReference>
<dbReference type="AlphaFoldDB" id="A0A3P8RMG2"/>
<dbReference type="PROSITE" id="PS50835">
    <property type="entry name" value="IG_LIKE"/>
    <property type="match status" value="1"/>
</dbReference>
<protein>
    <recommendedName>
        <fullName evidence="2">Ig-like domain-containing protein</fullName>
    </recommendedName>
</protein>
<evidence type="ECO:0000313" key="3">
    <source>
        <dbReference type="Ensembl" id="ENSAPEP00000001257.1"/>
    </source>
</evidence>
<feature type="transmembrane region" description="Helical" evidence="1">
    <location>
        <begin position="220"/>
        <end position="244"/>
    </location>
</feature>
<reference evidence="3 4" key="1">
    <citation type="submission" date="2018-03" db="EMBL/GenBank/DDBJ databases">
        <title>Finding Nemo's genes: A chromosome-scale reference assembly of the genome of the orange clownfish Amphiprion percula.</title>
        <authorList>
            <person name="Lehmann R."/>
        </authorList>
    </citation>
    <scope>NUCLEOTIDE SEQUENCE</scope>
</reference>
<dbReference type="InterPro" id="IPR003599">
    <property type="entry name" value="Ig_sub"/>
</dbReference>
<dbReference type="InterPro" id="IPR013783">
    <property type="entry name" value="Ig-like_fold"/>
</dbReference>
<dbReference type="Ensembl" id="ENSAPET00000001289.1">
    <property type="protein sequence ID" value="ENSAPEP00000001257.1"/>
    <property type="gene ID" value="ENSAPEG00000000946.1"/>
</dbReference>
<sequence length="307" mass="34300">MSVSAWTQSEKLKSCFMILSTKCVNYGHQEICGLKGSSVEFPCSYPSHVKVVSMQGWSQKWNHELKPIPLDKLPSYEVRMSYLGSNGNCTMKLANLTTEDASIYYFIYNFRHATGNKTKCNGIPGVKLYVLASPVHIFVEKSIRGQKTLVTDWTVVEGQGIMLTCIRTCAANLNCNPGYIWYKNRQQLNSSQVNSSYLSLHPVRMEDTGSYVCALINTNLFPIPIVLIASVSFGLVIVITVVMLGLKMKKKRRRCAGSIPATPNHNSHIYMTLDINSMSPDYDTLNTVRRSLANGTDYENLPGISSR</sequence>
<dbReference type="GeneTree" id="ENSGT00940000178709"/>
<keyword evidence="1" id="KW-0472">Membrane</keyword>
<dbReference type="InterPro" id="IPR007110">
    <property type="entry name" value="Ig-like_dom"/>
</dbReference>
<keyword evidence="1" id="KW-1133">Transmembrane helix</keyword>
<dbReference type="Proteomes" id="UP000265080">
    <property type="component" value="Chromosome 19"/>
</dbReference>
<reference evidence="3" key="3">
    <citation type="submission" date="2025-09" db="UniProtKB">
        <authorList>
            <consortium name="Ensembl"/>
        </authorList>
    </citation>
    <scope>IDENTIFICATION</scope>
</reference>
<evidence type="ECO:0000313" key="4">
    <source>
        <dbReference type="Proteomes" id="UP000265080"/>
    </source>
</evidence>
<dbReference type="PANTHER" id="PTHR46013">
    <property type="entry name" value="VASCULAR CELL ADHESION MOLECULE 1"/>
    <property type="match status" value="1"/>
</dbReference>
<dbReference type="OMA" id="SVEFPCS"/>
<evidence type="ECO:0000256" key="1">
    <source>
        <dbReference type="SAM" id="Phobius"/>
    </source>
</evidence>
<feature type="domain" description="Ig-like" evidence="2">
    <location>
        <begin position="134"/>
        <end position="219"/>
    </location>
</feature>
<organism evidence="3 4">
    <name type="scientific">Amphiprion percula</name>
    <name type="common">Orange clownfish</name>
    <name type="synonym">Lutjanus percula</name>
    <dbReference type="NCBI Taxonomy" id="161767"/>
    <lineage>
        <taxon>Eukaryota</taxon>
        <taxon>Metazoa</taxon>
        <taxon>Chordata</taxon>
        <taxon>Craniata</taxon>
        <taxon>Vertebrata</taxon>
        <taxon>Euteleostomi</taxon>
        <taxon>Actinopterygii</taxon>
        <taxon>Neopterygii</taxon>
        <taxon>Teleostei</taxon>
        <taxon>Neoteleostei</taxon>
        <taxon>Acanthomorphata</taxon>
        <taxon>Ovalentaria</taxon>
        <taxon>Pomacentridae</taxon>
        <taxon>Amphiprion</taxon>
    </lineage>
</organism>
<evidence type="ECO:0000259" key="2">
    <source>
        <dbReference type="PROSITE" id="PS50835"/>
    </source>
</evidence>
<dbReference type="STRING" id="161767.ENSAPEP00000001257"/>